<organism evidence="2 3">
    <name type="scientific">Cellulophaga fucicola</name>
    <dbReference type="NCBI Taxonomy" id="76595"/>
    <lineage>
        <taxon>Bacteria</taxon>
        <taxon>Pseudomonadati</taxon>
        <taxon>Bacteroidota</taxon>
        <taxon>Flavobacteriia</taxon>
        <taxon>Flavobacteriales</taxon>
        <taxon>Flavobacteriaceae</taxon>
        <taxon>Cellulophaga</taxon>
    </lineage>
</organism>
<name>A0A1K1NVH3_9FLAO</name>
<keyword evidence="3" id="KW-1185">Reference proteome</keyword>
<evidence type="ECO:0000313" key="2">
    <source>
        <dbReference type="EMBL" id="SFW39522.1"/>
    </source>
</evidence>
<protein>
    <submittedName>
        <fullName evidence="2">Uncharacterized protein</fullName>
    </submittedName>
</protein>
<dbReference type="STRING" id="76595.SAMN05660313_01414"/>
<feature type="signal peptide" evidence="1">
    <location>
        <begin position="1"/>
        <end position="24"/>
    </location>
</feature>
<evidence type="ECO:0000313" key="3">
    <source>
        <dbReference type="Proteomes" id="UP000183257"/>
    </source>
</evidence>
<dbReference type="Proteomes" id="UP000183257">
    <property type="component" value="Unassembled WGS sequence"/>
</dbReference>
<dbReference type="AlphaFoldDB" id="A0A1K1NVH3"/>
<sequence length="343" mass="39240">MKKGVLLVLVLVFCLANVSTNTVQKNNRYESIFTFKIGPDANIQQIKNRLEFYSSYSRIITHIHITENSLTIKYENFVSPKKVKFLLETAGLAQIKAANSSPINIKESCNVRVTGNEYVDVKSLAYSDRSKLTMFFKNPQILEDFSTLNIGENLTFAIGDVEISKAKIREPIKQGSLSYSFIQEKDFNACIIGAIINSPYTTKPSMELVEHKLSFNNESISKELIQKYNKIKENEELIKHIEFLVKKSTSTRPDLSSKNVAEYFPDIEALSDIRSLFRIIYTNDISYFLTRSKCATYSDFESLIDKLSLEIKTYGNFYDKGADLRKKRFIANLGAISKQYFKD</sequence>
<evidence type="ECO:0000256" key="1">
    <source>
        <dbReference type="SAM" id="SignalP"/>
    </source>
</evidence>
<gene>
    <name evidence="2" type="ORF">SAMN05660313_01414</name>
</gene>
<accession>A0A1K1NVH3</accession>
<proteinExistence type="predicted"/>
<dbReference type="EMBL" id="FPIY01000002">
    <property type="protein sequence ID" value="SFW39522.1"/>
    <property type="molecule type" value="Genomic_DNA"/>
</dbReference>
<reference evidence="3" key="1">
    <citation type="submission" date="2016-11" db="EMBL/GenBank/DDBJ databases">
        <authorList>
            <person name="Varghese N."/>
            <person name="Submissions S."/>
        </authorList>
    </citation>
    <scope>NUCLEOTIDE SEQUENCE [LARGE SCALE GENOMIC DNA]</scope>
    <source>
        <strain evidence="3">DSM 24786</strain>
    </source>
</reference>
<keyword evidence="1" id="KW-0732">Signal</keyword>
<dbReference type="RefSeq" id="WP_072303095.1">
    <property type="nucleotide sequence ID" value="NZ_FPIY01000002.1"/>
</dbReference>
<feature type="chain" id="PRO_5012159377" evidence="1">
    <location>
        <begin position="25"/>
        <end position="343"/>
    </location>
</feature>